<evidence type="ECO:0000256" key="5">
    <source>
        <dbReference type="ARBA" id="ARBA00023319"/>
    </source>
</evidence>
<dbReference type="InterPro" id="IPR003598">
    <property type="entry name" value="Ig_sub2"/>
</dbReference>
<evidence type="ECO:0000256" key="1">
    <source>
        <dbReference type="ARBA" id="ARBA00004479"/>
    </source>
</evidence>
<dbReference type="Proteomes" id="UP001497623">
    <property type="component" value="Unassembled WGS sequence"/>
</dbReference>
<dbReference type="SUPFAM" id="SSF48726">
    <property type="entry name" value="Immunoglobulin"/>
    <property type="match status" value="1"/>
</dbReference>
<keyword evidence="2" id="KW-0472">Membrane</keyword>
<accession>A0AAV2SUE4</accession>
<dbReference type="PANTHER" id="PTHR11640:SF164">
    <property type="entry name" value="MAM DOMAIN-CONTAINING GLYCOSYLPHOSPHATIDYLINOSITOL ANCHOR PROTEIN 1"/>
    <property type="match status" value="1"/>
</dbReference>
<keyword evidence="8" id="KW-1185">Reference proteome</keyword>
<dbReference type="FunFam" id="2.60.40.10:FF:000333">
    <property type="entry name" value="Down syndrome cell adhesion molecule"/>
    <property type="match status" value="1"/>
</dbReference>
<dbReference type="SMART" id="SM00409">
    <property type="entry name" value="IG"/>
    <property type="match status" value="1"/>
</dbReference>
<dbReference type="GO" id="GO:0005886">
    <property type="term" value="C:plasma membrane"/>
    <property type="evidence" value="ECO:0007669"/>
    <property type="project" value="TreeGrafter"/>
</dbReference>
<name>A0AAV2SUE4_MEGNR</name>
<dbReference type="InterPro" id="IPR013783">
    <property type="entry name" value="Ig-like_fold"/>
</dbReference>
<dbReference type="InterPro" id="IPR007110">
    <property type="entry name" value="Ig-like_dom"/>
</dbReference>
<dbReference type="InterPro" id="IPR003599">
    <property type="entry name" value="Ig_sub"/>
</dbReference>
<evidence type="ECO:0000313" key="7">
    <source>
        <dbReference type="EMBL" id="CAL4243847.1"/>
    </source>
</evidence>
<dbReference type="PROSITE" id="PS50835">
    <property type="entry name" value="IG_LIKE"/>
    <property type="match status" value="1"/>
</dbReference>
<gene>
    <name evidence="7" type="ORF">MNOR_LOCUS40887</name>
</gene>
<keyword evidence="3" id="KW-1015">Disulfide bond</keyword>
<dbReference type="SMART" id="SM00408">
    <property type="entry name" value="IGc2"/>
    <property type="match status" value="1"/>
</dbReference>
<dbReference type="Pfam" id="PF13927">
    <property type="entry name" value="Ig_3"/>
    <property type="match status" value="1"/>
</dbReference>
<dbReference type="Gene3D" id="2.60.40.10">
    <property type="entry name" value="Immunoglobulins"/>
    <property type="match status" value="2"/>
</dbReference>
<comment type="subcellular location">
    <subcellularLocation>
        <location evidence="1">Membrane</location>
        <topology evidence="1">Single-pass type I membrane protein</topology>
    </subcellularLocation>
</comment>
<keyword evidence="5" id="KW-0393">Immunoglobulin domain</keyword>
<evidence type="ECO:0000256" key="4">
    <source>
        <dbReference type="ARBA" id="ARBA00023180"/>
    </source>
</evidence>
<dbReference type="InterPro" id="IPR051275">
    <property type="entry name" value="Cell_adhesion_signaling"/>
</dbReference>
<evidence type="ECO:0000313" key="8">
    <source>
        <dbReference type="Proteomes" id="UP001497623"/>
    </source>
</evidence>
<dbReference type="PANTHER" id="PTHR11640">
    <property type="entry name" value="NEPHRIN"/>
    <property type="match status" value="1"/>
</dbReference>
<evidence type="ECO:0000259" key="6">
    <source>
        <dbReference type="PROSITE" id="PS50835"/>
    </source>
</evidence>
<organism evidence="7 8">
    <name type="scientific">Meganyctiphanes norvegica</name>
    <name type="common">Northern krill</name>
    <name type="synonym">Thysanopoda norvegica</name>
    <dbReference type="NCBI Taxonomy" id="48144"/>
    <lineage>
        <taxon>Eukaryota</taxon>
        <taxon>Metazoa</taxon>
        <taxon>Ecdysozoa</taxon>
        <taxon>Arthropoda</taxon>
        <taxon>Crustacea</taxon>
        <taxon>Multicrustacea</taxon>
        <taxon>Malacostraca</taxon>
        <taxon>Eumalacostraca</taxon>
        <taxon>Eucarida</taxon>
        <taxon>Euphausiacea</taxon>
        <taxon>Euphausiidae</taxon>
        <taxon>Meganyctiphanes</taxon>
    </lineage>
</organism>
<dbReference type="GO" id="GO:0050839">
    <property type="term" value="F:cell adhesion molecule binding"/>
    <property type="evidence" value="ECO:0007669"/>
    <property type="project" value="TreeGrafter"/>
</dbReference>
<sequence length="147" mass="16294">VRRDTDSGDYTCTASNKHGHESSQTLNLQVLVPPAIRPFDFGKLRAQMRTTVTCDVQDGDPPIRLSWLSNGRPLSPGDPELQVVQHGDFSSILTIPVVLPRHSGNYTCLAVNAAREARFTASLVVQGNVQSSWIQFRHRTCSSMHHM</sequence>
<keyword evidence="4" id="KW-0325">Glycoprotein</keyword>
<feature type="domain" description="Ig-like" evidence="6">
    <location>
        <begin position="34"/>
        <end position="120"/>
    </location>
</feature>
<dbReference type="EMBL" id="CAXKWB010134611">
    <property type="protein sequence ID" value="CAL4243847.1"/>
    <property type="molecule type" value="Genomic_DNA"/>
</dbReference>
<dbReference type="GO" id="GO:0098609">
    <property type="term" value="P:cell-cell adhesion"/>
    <property type="evidence" value="ECO:0007669"/>
    <property type="project" value="TreeGrafter"/>
</dbReference>
<dbReference type="InterPro" id="IPR036179">
    <property type="entry name" value="Ig-like_dom_sf"/>
</dbReference>
<protein>
    <recommendedName>
        <fullName evidence="6">Ig-like domain-containing protein</fullName>
    </recommendedName>
</protein>
<feature type="non-terminal residue" evidence="7">
    <location>
        <position position="1"/>
    </location>
</feature>
<reference evidence="7 8" key="1">
    <citation type="submission" date="2024-05" db="EMBL/GenBank/DDBJ databases">
        <authorList>
            <person name="Wallberg A."/>
        </authorList>
    </citation>
    <scope>NUCLEOTIDE SEQUENCE [LARGE SCALE GENOMIC DNA]</scope>
</reference>
<proteinExistence type="predicted"/>
<dbReference type="AlphaFoldDB" id="A0AAV2SUE4"/>
<evidence type="ECO:0000256" key="2">
    <source>
        <dbReference type="ARBA" id="ARBA00023136"/>
    </source>
</evidence>
<dbReference type="GO" id="GO:0005911">
    <property type="term" value="C:cell-cell junction"/>
    <property type="evidence" value="ECO:0007669"/>
    <property type="project" value="TreeGrafter"/>
</dbReference>
<comment type="caution">
    <text evidence="7">The sequence shown here is derived from an EMBL/GenBank/DDBJ whole genome shotgun (WGS) entry which is preliminary data.</text>
</comment>
<evidence type="ECO:0000256" key="3">
    <source>
        <dbReference type="ARBA" id="ARBA00023157"/>
    </source>
</evidence>